<feature type="domain" description="TerD" evidence="1">
    <location>
        <begin position="1"/>
        <end position="155"/>
    </location>
</feature>
<proteinExistence type="predicted"/>
<dbReference type="AlphaFoldDB" id="A0A6I3LAD6"/>
<keyword evidence="3" id="KW-1185">Reference proteome</keyword>
<comment type="caution">
    <text evidence="2">The sequence shown here is derived from an EMBL/GenBank/DDBJ whole genome shotgun (WGS) entry which is preliminary data.</text>
</comment>
<sequence length="359" mass="38696">MAVQLTKGQIDRLMVDDIVVSVRHSEPVDLSALLLTAAGRVRGLQDLVFYDQPSGPGVRLVPVPLALAIGVRGLPREIEHVRVILAPVDPQARFGDDPPPTVRIADTAGNLLCEYVIEDLDGESAVVAFDLDRAGGIWQIRTLGQGDPAGFGQLVIAHGVPLGGSEDGVYQGLEERQTGRDVSPQDFNKGELSLVMMALGWASMRMHGPRGLQSIPIDMDASALVFAGENLVDLVYYQQLYSRYGGIHHSGDNRTGSGKGDDEVISVDLARLPKHVSAVVFVVTSNISFERVPGAFWRMVDGRTNTELVRGNLRAAGRHTGMVVAKVYRDGSRWRMAVIGAPIDARHPDEAVPAAVGYL</sequence>
<dbReference type="Pfam" id="PF02342">
    <property type="entry name" value="TerD"/>
    <property type="match status" value="2"/>
</dbReference>
<dbReference type="PANTHER" id="PTHR32097">
    <property type="entry name" value="CAMP-BINDING PROTEIN 1-RELATED"/>
    <property type="match status" value="1"/>
</dbReference>
<evidence type="ECO:0000259" key="1">
    <source>
        <dbReference type="Pfam" id="PF02342"/>
    </source>
</evidence>
<feature type="domain" description="TerD" evidence="1">
    <location>
        <begin position="188"/>
        <end position="342"/>
    </location>
</feature>
<dbReference type="PANTHER" id="PTHR32097:SF17">
    <property type="entry name" value="CAMP-BINDING PROTEIN 1-RELATED"/>
    <property type="match status" value="1"/>
</dbReference>
<dbReference type="RefSeq" id="WP_154791523.1">
    <property type="nucleotide sequence ID" value="NZ_WMBB01000019.1"/>
</dbReference>
<dbReference type="InterPro" id="IPR051324">
    <property type="entry name" value="Stress/Tellurium_Resist"/>
</dbReference>
<evidence type="ECO:0000313" key="3">
    <source>
        <dbReference type="Proteomes" id="UP000432464"/>
    </source>
</evidence>
<dbReference type="Proteomes" id="UP000432464">
    <property type="component" value="Unassembled WGS sequence"/>
</dbReference>
<dbReference type="Gene3D" id="2.60.60.30">
    <property type="entry name" value="sav2460 like domains"/>
    <property type="match status" value="2"/>
</dbReference>
<dbReference type="CDD" id="cd06974">
    <property type="entry name" value="TerD_like"/>
    <property type="match status" value="2"/>
</dbReference>
<dbReference type="EMBL" id="WMBB01000019">
    <property type="protein sequence ID" value="MTE17116.1"/>
    <property type="molecule type" value="Genomic_DNA"/>
</dbReference>
<dbReference type="InterPro" id="IPR003325">
    <property type="entry name" value="TerD"/>
</dbReference>
<gene>
    <name evidence="2" type="ORF">GLP40_30810</name>
</gene>
<accession>A0A6I3LAD6</accession>
<organism evidence="2 3">
    <name type="scientific">Nocardia aurantiaca</name>
    <dbReference type="NCBI Taxonomy" id="2675850"/>
    <lineage>
        <taxon>Bacteria</taxon>
        <taxon>Bacillati</taxon>
        <taxon>Actinomycetota</taxon>
        <taxon>Actinomycetes</taxon>
        <taxon>Mycobacteriales</taxon>
        <taxon>Nocardiaceae</taxon>
        <taxon>Nocardia</taxon>
    </lineage>
</organism>
<name>A0A6I3LAD6_9NOCA</name>
<evidence type="ECO:0000313" key="2">
    <source>
        <dbReference type="EMBL" id="MTE17116.1"/>
    </source>
</evidence>
<reference evidence="2 3" key="1">
    <citation type="submission" date="2019-11" db="EMBL/GenBank/DDBJ databases">
        <title>Nocardia sp. nov. CT2-14 isolated from soil.</title>
        <authorList>
            <person name="Kanchanasin P."/>
            <person name="Tanasupawat S."/>
            <person name="Yuki M."/>
            <person name="Kudo T."/>
        </authorList>
    </citation>
    <scope>NUCLEOTIDE SEQUENCE [LARGE SCALE GENOMIC DNA]</scope>
    <source>
        <strain evidence="2 3">CT2-14</strain>
    </source>
</reference>
<protein>
    <submittedName>
        <fullName evidence="2">Stress protein</fullName>
    </submittedName>
</protein>